<organism evidence="1 2">
    <name type="scientific">Methanoculleus chikugoensis</name>
    <dbReference type="NCBI Taxonomy" id="118126"/>
    <lineage>
        <taxon>Archaea</taxon>
        <taxon>Methanobacteriati</taxon>
        <taxon>Methanobacteriota</taxon>
        <taxon>Stenosarchaea group</taxon>
        <taxon>Methanomicrobia</taxon>
        <taxon>Methanomicrobiales</taxon>
        <taxon>Methanomicrobiaceae</taxon>
        <taxon>Methanoculleus</taxon>
    </lineage>
</organism>
<evidence type="ECO:0000313" key="1">
    <source>
        <dbReference type="EMBL" id="BBL67388.1"/>
    </source>
</evidence>
<dbReference type="Proteomes" id="UP000824969">
    <property type="component" value="Chromosome"/>
</dbReference>
<protein>
    <recommendedName>
        <fullName evidence="3">Serine dehydrogenase proteinase</fullName>
    </recommendedName>
</protein>
<evidence type="ECO:0008006" key="3">
    <source>
        <dbReference type="Google" id="ProtNLM"/>
    </source>
</evidence>
<dbReference type="PANTHER" id="PTHR35984:SF1">
    <property type="entry name" value="PERIPLASMIC SERINE PROTEASE"/>
    <property type="match status" value="1"/>
</dbReference>
<dbReference type="Pfam" id="PF01972">
    <property type="entry name" value="SDH_protease"/>
    <property type="match status" value="1"/>
</dbReference>
<accession>A0ABM7H3Q0</accession>
<keyword evidence="2" id="KW-1185">Reference proteome</keyword>
<gene>
    <name evidence="1" type="ORF">MchiMG62_05690</name>
</gene>
<proteinExistence type="predicted"/>
<name>A0ABM7H3Q0_9EURY</name>
<sequence>MQNKSTILIYRFIQGSLMTYAERVDLYKQIEEERERPLITYVTSSRPNAEGIIASDVIPEICRQILKIPPDKKEIDLLVVSRGGDPIVSWRIVSLLRERFESVNVLIPYEAYSAATLLALGADEIVMHPFSNLGPVDPQLHGTKKVPGLPGQQEEVRFGAEDLSHFLDFVRKDVGISDQEQLERAFELVCQEVGSIPIGIAKRSSNLALSLGEKLLRLHMGDHTKVKAISEALNKSFYHHGYPVGRKEAKEIGLEILDAPEELEKLMWAVWEDIEAEMKCREPFQPHTVVMQEPSFSQQPEPTQQIQVPPVGPPHPSGQSFSPMIQGVQPLGVAQIEYDLFQATVESTRMRSEFKTKLKISAVRMSDLNININVTPISQGWKTLD</sequence>
<reference evidence="1 2" key="1">
    <citation type="submission" date="2019-06" db="EMBL/GenBank/DDBJ databases">
        <title>Complete genome sequence of Methanoculleus chikugoensis strain MG62.</title>
        <authorList>
            <person name="Asakawa S."/>
            <person name="Dianou D."/>
        </authorList>
    </citation>
    <scope>NUCLEOTIDE SEQUENCE [LARGE SCALE GENOMIC DNA]</scope>
    <source>
        <strain evidence="1 2">MG62</strain>
    </source>
</reference>
<dbReference type="PANTHER" id="PTHR35984">
    <property type="entry name" value="PERIPLASMIC SERINE PROTEASE"/>
    <property type="match status" value="1"/>
</dbReference>
<evidence type="ECO:0000313" key="2">
    <source>
        <dbReference type="Proteomes" id="UP000824969"/>
    </source>
</evidence>
<dbReference type="InterPro" id="IPR002825">
    <property type="entry name" value="Pept_S49_ser-pept_pro"/>
</dbReference>
<dbReference type="EMBL" id="AP019781">
    <property type="protein sequence ID" value="BBL67388.1"/>
    <property type="molecule type" value="Genomic_DNA"/>
</dbReference>